<dbReference type="Proteomes" id="UP000002051">
    <property type="component" value="Chromosome 2"/>
</dbReference>
<dbReference type="PaxDb" id="3880-AES63325"/>
<gene>
    <name evidence="1" type="ordered locus">MTR_2g007520</name>
</gene>
<proteinExistence type="predicted"/>
<reference evidence="2" key="3">
    <citation type="submission" date="2015-04" db="UniProtKB">
        <authorList>
            <consortium name="EnsemblPlants"/>
        </authorList>
    </citation>
    <scope>IDENTIFICATION</scope>
    <source>
        <strain evidence="2">cv. Jemalong A17</strain>
    </source>
</reference>
<evidence type="ECO:0000313" key="1">
    <source>
        <dbReference type="EMBL" id="AES63325.1"/>
    </source>
</evidence>
<evidence type="ECO:0000313" key="2">
    <source>
        <dbReference type="EnsemblPlants" id="AES63325"/>
    </source>
</evidence>
<organism evidence="1 3">
    <name type="scientific">Medicago truncatula</name>
    <name type="common">Barrel medic</name>
    <name type="synonym">Medicago tribuloides</name>
    <dbReference type="NCBI Taxonomy" id="3880"/>
    <lineage>
        <taxon>Eukaryota</taxon>
        <taxon>Viridiplantae</taxon>
        <taxon>Streptophyta</taxon>
        <taxon>Embryophyta</taxon>
        <taxon>Tracheophyta</taxon>
        <taxon>Spermatophyta</taxon>
        <taxon>Magnoliopsida</taxon>
        <taxon>eudicotyledons</taxon>
        <taxon>Gunneridae</taxon>
        <taxon>Pentapetalae</taxon>
        <taxon>rosids</taxon>
        <taxon>fabids</taxon>
        <taxon>Fabales</taxon>
        <taxon>Fabaceae</taxon>
        <taxon>Papilionoideae</taxon>
        <taxon>50 kb inversion clade</taxon>
        <taxon>NPAAA clade</taxon>
        <taxon>Hologalegina</taxon>
        <taxon>IRL clade</taxon>
        <taxon>Trifolieae</taxon>
        <taxon>Medicago</taxon>
    </lineage>
</organism>
<keyword evidence="3" id="KW-1185">Reference proteome</keyword>
<dbReference type="EnsemblPlants" id="AES63325">
    <property type="protein sequence ID" value="AES63325"/>
    <property type="gene ID" value="MTR_2g007520"/>
</dbReference>
<reference evidence="1 3" key="1">
    <citation type="journal article" date="2011" name="Nature">
        <title>The Medicago genome provides insight into the evolution of rhizobial symbioses.</title>
        <authorList>
            <person name="Young N.D."/>
            <person name="Debelle F."/>
            <person name="Oldroyd G.E."/>
            <person name="Geurts R."/>
            <person name="Cannon S.B."/>
            <person name="Udvardi M.K."/>
            <person name="Benedito V.A."/>
            <person name="Mayer K.F."/>
            <person name="Gouzy J."/>
            <person name="Schoof H."/>
            <person name="Van de Peer Y."/>
            <person name="Proost S."/>
            <person name="Cook D.R."/>
            <person name="Meyers B.C."/>
            <person name="Spannagl M."/>
            <person name="Cheung F."/>
            <person name="De Mita S."/>
            <person name="Krishnakumar V."/>
            <person name="Gundlach H."/>
            <person name="Zhou S."/>
            <person name="Mudge J."/>
            <person name="Bharti A.K."/>
            <person name="Murray J.D."/>
            <person name="Naoumkina M.A."/>
            <person name="Rosen B."/>
            <person name="Silverstein K.A."/>
            <person name="Tang H."/>
            <person name="Rombauts S."/>
            <person name="Zhao P.X."/>
            <person name="Zhou P."/>
            <person name="Barbe V."/>
            <person name="Bardou P."/>
            <person name="Bechner M."/>
            <person name="Bellec A."/>
            <person name="Berger A."/>
            <person name="Berges H."/>
            <person name="Bidwell S."/>
            <person name="Bisseling T."/>
            <person name="Choisne N."/>
            <person name="Couloux A."/>
            <person name="Denny R."/>
            <person name="Deshpande S."/>
            <person name="Dai X."/>
            <person name="Doyle J.J."/>
            <person name="Dudez A.M."/>
            <person name="Farmer A.D."/>
            <person name="Fouteau S."/>
            <person name="Franken C."/>
            <person name="Gibelin C."/>
            <person name="Gish J."/>
            <person name="Goldstein S."/>
            <person name="Gonzalez A.J."/>
            <person name="Green P.J."/>
            <person name="Hallab A."/>
            <person name="Hartog M."/>
            <person name="Hua A."/>
            <person name="Humphray S.J."/>
            <person name="Jeong D.H."/>
            <person name="Jing Y."/>
            <person name="Jocker A."/>
            <person name="Kenton S.M."/>
            <person name="Kim D.J."/>
            <person name="Klee K."/>
            <person name="Lai H."/>
            <person name="Lang C."/>
            <person name="Lin S."/>
            <person name="Macmil S.L."/>
            <person name="Magdelenat G."/>
            <person name="Matthews L."/>
            <person name="McCorrison J."/>
            <person name="Monaghan E.L."/>
            <person name="Mun J.H."/>
            <person name="Najar F.Z."/>
            <person name="Nicholson C."/>
            <person name="Noirot C."/>
            <person name="O'Bleness M."/>
            <person name="Paule C.R."/>
            <person name="Poulain J."/>
            <person name="Prion F."/>
            <person name="Qin B."/>
            <person name="Qu C."/>
            <person name="Retzel E.F."/>
            <person name="Riddle C."/>
            <person name="Sallet E."/>
            <person name="Samain S."/>
            <person name="Samson N."/>
            <person name="Sanders I."/>
            <person name="Saurat O."/>
            <person name="Scarpelli C."/>
            <person name="Schiex T."/>
            <person name="Segurens B."/>
            <person name="Severin A.J."/>
            <person name="Sherrier D.J."/>
            <person name="Shi R."/>
            <person name="Sims S."/>
            <person name="Singer S.R."/>
            <person name="Sinharoy S."/>
            <person name="Sterck L."/>
            <person name="Viollet A."/>
            <person name="Wang B.B."/>
            <person name="Wang K."/>
            <person name="Wang M."/>
            <person name="Wang X."/>
            <person name="Warfsmann J."/>
            <person name="Weissenbach J."/>
            <person name="White D.D."/>
            <person name="White J.D."/>
            <person name="Wiley G.B."/>
            <person name="Wincker P."/>
            <person name="Xing Y."/>
            <person name="Yang L."/>
            <person name="Yao Z."/>
            <person name="Ying F."/>
            <person name="Zhai J."/>
            <person name="Zhou L."/>
            <person name="Zuber A."/>
            <person name="Denarie J."/>
            <person name="Dixon R.A."/>
            <person name="May G.D."/>
            <person name="Schwartz D.C."/>
            <person name="Rogers J."/>
            <person name="Quetier F."/>
            <person name="Town C.D."/>
            <person name="Roe B.A."/>
        </authorList>
    </citation>
    <scope>NUCLEOTIDE SEQUENCE [LARGE SCALE GENOMIC DNA]</scope>
    <source>
        <strain evidence="1">A17</strain>
        <strain evidence="2 3">cv. Jemalong A17</strain>
    </source>
</reference>
<sequence length="64" mass="7430">MACDLRDAYDWGVKNQCVRLRAVTVIWATKSRFFCSLDKFIEFSDHLTSLAGGDFNREIFCFSQ</sequence>
<dbReference type="AlphaFoldDB" id="G7IJY7"/>
<dbReference type="HOGENOM" id="CLU_2870965_0_0_1"/>
<dbReference type="EMBL" id="CM001218">
    <property type="protein sequence ID" value="AES63325.1"/>
    <property type="molecule type" value="Genomic_DNA"/>
</dbReference>
<evidence type="ECO:0000313" key="3">
    <source>
        <dbReference type="Proteomes" id="UP000002051"/>
    </source>
</evidence>
<accession>G7IJY7</accession>
<name>G7IJY7_MEDTR</name>
<reference evidence="1 3" key="2">
    <citation type="journal article" date="2014" name="BMC Genomics">
        <title>An improved genome release (version Mt4.0) for the model legume Medicago truncatula.</title>
        <authorList>
            <person name="Tang H."/>
            <person name="Krishnakumar V."/>
            <person name="Bidwell S."/>
            <person name="Rosen B."/>
            <person name="Chan A."/>
            <person name="Zhou S."/>
            <person name="Gentzbittel L."/>
            <person name="Childs K.L."/>
            <person name="Yandell M."/>
            <person name="Gundlach H."/>
            <person name="Mayer K.F."/>
            <person name="Schwartz D.C."/>
            <person name="Town C.D."/>
        </authorList>
    </citation>
    <scope>GENOME REANNOTATION</scope>
    <source>
        <strain evidence="2 3">cv. Jemalong A17</strain>
    </source>
</reference>
<protein>
    <submittedName>
        <fullName evidence="1 2">Uncharacterized protein</fullName>
    </submittedName>
</protein>